<reference evidence="17" key="1">
    <citation type="submission" date="2017-02" db="UniProtKB">
        <authorList>
            <consortium name="WormBaseParasite"/>
        </authorList>
    </citation>
    <scope>IDENTIFICATION</scope>
</reference>
<keyword evidence="4 13" id="KW-0894">Sodium channel</keyword>
<evidence type="ECO:0000313" key="15">
    <source>
        <dbReference type="EMBL" id="VDL72989.1"/>
    </source>
</evidence>
<comment type="similarity">
    <text evidence="2 13">Belongs to the amiloride-sensitive sodium channel (TC 1.A.6) family.</text>
</comment>
<dbReference type="AlphaFoldDB" id="A0A0N4Y1B5"/>
<evidence type="ECO:0000256" key="10">
    <source>
        <dbReference type="ARBA" id="ARBA00023180"/>
    </source>
</evidence>
<keyword evidence="9 14" id="KW-0472">Membrane</keyword>
<keyword evidence="16" id="KW-1185">Reference proteome</keyword>
<accession>A0A0N4Y1B5</accession>
<keyword evidence="5 13" id="KW-0812">Transmembrane</keyword>
<feature type="transmembrane region" description="Helical" evidence="14">
    <location>
        <begin position="29"/>
        <end position="50"/>
    </location>
</feature>
<keyword evidence="10" id="KW-0325">Glycoprotein</keyword>
<evidence type="ECO:0000256" key="8">
    <source>
        <dbReference type="ARBA" id="ARBA00023065"/>
    </source>
</evidence>
<evidence type="ECO:0000256" key="1">
    <source>
        <dbReference type="ARBA" id="ARBA00004141"/>
    </source>
</evidence>
<evidence type="ECO:0000256" key="3">
    <source>
        <dbReference type="ARBA" id="ARBA00022448"/>
    </source>
</evidence>
<reference evidence="15 16" key="2">
    <citation type="submission" date="2018-11" db="EMBL/GenBank/DDBJ databases">
        <authorList>
            <consortium name="Pathogen Informatics"/>
        </authorList>
    </citation>
    <scope>NUCLEOTIDE SEQUENCE [LARGE SCALE GENOMIC DNA]</scope>
</reference>
<evidence type="ECO:0000256" key="4">
    <source>
        <dbReference type="ARBA" id="ARBA00022461"/>
    </source>
</evidence>
<evidence type="ECO:0000256" key="9">
    <source>
        <dbReference type="ARBA" id="ARBA00023136"/>
    </source>
</evidence>
<gene>
    <name evidence="15" type="ORF">NBR_LOCUS9400</name>
</gene>
<dbReference type="EMBL" id="UYSL01020136">
    <property type="protein sequence ID" value="VDL72989.1"/>
    <property type="molecule type" value="Genomic_DNA"/>
</dbReference>
<comment type="subcellular location">
    <subcellularLocation>
        <location evidence="1">Membrane</location>
        <topology evidence="1">Multi-pass membrane protein</topology>
    </subcellularLocation>
</comment>
<protein>
    <submittedName>
        <fullName evidence="17">Cytochrome b561 domain-containing protein</fullName>
    </submittedName>
</protein>
<keyword evidence="6 14" id="KW-1133">Transmembrane helix</keyword>
<evidence type="ECO:0000256" key="14">
    <source>
        <dbReference type="SAM" id="Phobius"/>
    </source>
</evidence>
<keyword evidence="12 13" id="KW-0407">Ion channel</keyword>
<evidence type="ECO:0000256" key="7">
    <source>
        <dbReference type="ARBA" id="ARBA00023053"/>
    </source>
</evidence>
<evidence type="ECO:0000313" key="16">
    <source>
        <dbReference type="Proteomes" id="UP000271162"/>
    </source>
</evidence>
<dbReference type="GO" id="GO:0016020">
    <property type="term" value="C:membrane"/>
    <property type="evidence" value="ECO:0007669"/>
    <property type="project" value="UniProtKB-SubCell"/>
</dbReference>
<proteinExistence type="inferred from homology"/>
<organism evidence="17">
    <name type="scientific">Nippostrongylus brasiliensis</name>
    <name type="common">Rat hookworm</name>
    <dbReference type="NCBI Taxonomy" id="27835"/>
    <lineage>
        <taxon>Eukaryota</taxon>
        <taxon>Metazoa</taxon>
        <taxon>Ecdysozoa</taxon>
        <taxon>Nematoda</taxon>
        <taxon>Chromadorea</taxon>
        <taxon>Rhabditida</taxon>
        <taxon>Rhabditina</taxon>
        <taxon>Rhabditomorpha</taxon>
        <taxon>Strongyloidea</taxon>
        <taxon>Heligmosomidae</taxon>
        <taxon>Nippostrongylus</taxon>
    </lineage>
</organism>
<dbReference type="GO" id="GO:0005272">
    <property type="term" value="F:sodium channel activity"/>
    <property type="evidence" value="ECO:0007669"/>
    <property type="project" value="UniProtKB-KW"/>
</dbReference>
<keyword evidence="11 13" id="KW-0739">Sodium transport</keyword>
<evidence type="ECO:0000256" key="13">
    <source>
        <dbReference type="RuleBase" id="RU000679"/>
    </source>
</evidence>
<keyword evidence="7" id="KW-0915">Sodium</keyword>
<keyword evidence="8 13" id="KW-0406">Ion transport</keyword>
<evidence type="ECO:0000313" key="17">
    <source>
        <dbReference type="WBParaSite" id="NBR_0000939901-mRNA-1"/>
    </source>
</evidence>
<evidence type="ECO:0000256" key="2">
    <source>
        <dbReference type="ARBA" id="ARBA00007193"/>
    </source>
</evidence>
<evidence type="ECO:0000256" key="5">
    <source>
        <dbReference type="ARBA" id="ARBA00022692"/>
    </source>
</evidence>
<dbReference type="Pfam" id="PF00858">
    <property type="entry name" value="ASC"/>
    <property type="match status" value="1"/>
</dbReference>
<dbReference type="InterPro" id="IPR001873">
    <property type="entry name" value="ENaC"/>
</dbReference>
<dbReference type="WBParaSite" id="NBR_0000939901-mRNA-1">
    <property type="protein sequence ID" value="NBR_0000939901-mRNA-1"/>
    <property type="gene ID" value="NBR_0000939901"/>
</dbReference>
<evidence type="ECO:0000256" key="11">
    <source>
        <dbReference type="ARBA" id="ARBA00023201"/>
    </source>
</evidence>
<sequence length="70" mass="8056">MNAVQRFLNSTTAHGLPRIPHARNQTGKLFWISVWLSFFSVFFVQAVILVSKYRNRNPTIVVTVSAFDFL</sequence>
<evidence type="ECO:0000256" key="12">
    <source>
        <dbReference type="ARBA" id="ARBA00023303"/>
    </source>
</evidence>
<dbReference type="Proteomes" id="UP000271162">
    <property type="component" value="Unassembled WGS sequence"/>
</dbReference>
<keyword evidence="3 13" id="KW-0813">Transport</keyword>
<evidence type="ECO:0000256" key="6">
    <source>
        <dbReference type="ARBA" id="ARBA00022989"/>
    </source>
</evidence>
<name>A0A0N4Y1B5_NIPBR</name>